<dbReference type="eggNOG" id="KOG1633">
    <property type="taxonomic scope" value="Eukaryota"/>
</dbReference>
<evidence type="ECO:0000256" key="12">
    <source>
        <dbReference type="ARBA" id="ARBA00023015"/>
    </source>
</evidence>
<keyword evidence="6" id="KW-0863">Zinc-finger</keyword>
<evidence type="ECO:0000256" key="8">
    <source>
        <dbReference type="ARBA" id="ARBA00022853"/>
    </source>
</evidence>
<dbReference type="Proteomes" id="UP000015104">
    <property type="component" value="Unassembled WGS sequence"/>
</dbReference>
<protein>
    <recommendedName>
        <fullName evidence="4">[histone H3]-dimethyl-L-lysine(36) demethylase</fullName>
        <ecNumber evidence="4">1.14.11.27</ecNumber>
    </recommendedName>
</protein>
<evidence type="ECO:0000256" key="15">
    <source>
        <dbReference type="ARBA" id="ARBA00047915"/>
    </source>
</evidence>
<dbReference type="SMART" id="SM00558">
    <property type="entry name" value="JmjC"/>
    <property type="match status" value="1"/>
</dbReference>
<dbReference type="InterPro" id="IPR050690">
    <property type="entry name" value="JHDM1_Histone_Demethylase"/>
</dbReference>
<dbReference type="Gene3D" id="2.60.120.650">
    <property type="entry name" value="Cupin"/>
    <property type="match status" value="1"/>
</dbReference>
<comment type="catalytic activity">
    <reaction evidence="15">
        <text>N(6),N(6)-dimethyl-L-lysyl(36)-[histone H3] + 2 2-oxoglutarate + 2 O2 = L-lysyl(36)-[histone H3] + 2 formaldehyde + 2 succinate + 2 CO2</text>
        <dbReference type="Rhea" id="RHEA:42032"/>
        <dbReference type="Rhea" id="RHEA-COMP:9785"/>
        <dbReference type="Rhea" id="RHEA-COMP:9787"/>
        <dbReference type="ChEBI" id="CHEBI:15379"/>
        <dbReference type="ChEBI" id="CHEBI:16526"/>
        <dbReference type="ChEBI" id="CHEBI:16810"/>
        <dbReference type="ChEBI" id="CHEBI:16842"/>
        <dbReference type="ChEBI" id="CHEBI:29969"/>
        <dbReference type="ChEBI" id="CHEBI:30031"/>
        <dbReference type="ChEBI" id="CHEBI:61976"/>
        <dbReference type="EC" id="1.14.11.27"/>
    </reaction>
</comment>
<feature type="domain" description="JmjC" evidence="18">
    <location>
        <begin position="142"/>
        <end position="310"/>
    </location>
</feature>
<evidence type="ECO:0000256" key="2">
    <source>
        <dbReference type="ARBA" id="ARBA00004123"/>
    </source>
</evidence>
<dbReference type="HOGENOM" id="CLU_249991_0_0_1"/>
<evidence type="ECO:0000256" key="1">
    <source>
        <dbReference type="ARBA" id="ARBA00001954"/>
    </source>
</evidence>
<feature type="coiled-coil region" evidence="16">
    <location>
        <begin position="955"/>
        <end position="1287"/>
    </location>
</feature>
<sequence>MSKSEGMVRKLRALERRRYTEEFGDEEIEGARMFDVEEKLVSDKFDKLFVKEMKGEELNLKYIQEHGFDSPIVIKNTKDLGLKMPDSNFTVSDVKKYVGSRQIIDVMDVTTQKDFEMTMKEWCQYYENPVRDRLLTVTSLEFSDTKLDSMVESPTIVRQVDWVDWVWPRHLKHQQTVSTNSIGDVKYPKVQKYCHMSVKGCYTDFHIDFGGTSSWYHILKGQKVFWLIPPSERNIQLFEQWVLSGKQSDIFFGDTVEQCARIRLYEGYTFFIPTGWIYAVYTPEDSLVFGGNFLHSFSIEKQLRIAQVEDITKVPEKFRYPFYHEMLWYVLQRYVYCLTGKSHLTVDVDGNPPSEGSSANTNNLSLYSNSLIKSKNGQHAHLTSFELNGLKAIIMWLGRLTGNKRAVPELIQNPEALLNDAKLLVDDHGNDNHKLAVTGHPLLFWNYDESQGSHGNYTKDILDSSMPEPPNISITSLDIVASPSPLAANKSEREKQIVEYQQQLANITRDLFVQLNERVNMLERDKMELSMVHEAEKNRWISELSNQDRLLKEKDDLIEELREEEKRLADEVDQVTRQRSRLEIDLRRVTDDCSRKIELFKEEVNDIKLKKQEVVDEKNFLTIQLRQLEEEKLTLAKTLQLNNDKMANLNRKCDEYKQENSELRRLIARLEQDKESKRDEINSLKSKLEIVESELDICRTNLTDCQANLVQEEQTIEKLIKDFKEVSQNCKDVEKSRSDLKKEVKILKTIKIQLENELSEKKSEIDELHQTIEKKTEREQMRMEEANKDKAILVETEAEKQMVKKENVSLKHRISELEHLLKLEKNTSNKKEEEIKRLDSVRTNLETKLSQSEEEILSYQKNVNELEKKLKTIDSQTNHLMNEKKEIEEHLVKLNSVLRSCLKLGNVTLNESDITFDEIVPVKNRKSYLLSSLIDTELLDAEFVRSAIIDLLSKVEALSKERDDLKTCLEQAEQLADNMKENNGNLKLKVEKLETDLRLSEKDNKTMSRKIEEATANIQKLEESLNKFDLEKKNLSCKVDALASLNDKLEKEKRKLQHELNSSRTNKITADKDYSDLRERYESKIKKLEMTKESLDARISSLIKNCNQLTEEKESLLTELKMVNNKLIELQNHNYKLHSALNETNMALKRCSDGEKDLKKKVNNLTDSVEQQDAASKDVHQQIRKLKNQIHDLKSEKSSLQNSIELERHSIIQTKENVSQLQMKIKQLEAELNLSNIKRKEAEFQQTILTNSNIDKEAKIKELKAELSALEDRHKQLMINQKSMEKSFSVSSINRKNAAKIAEEAAGTISVITEKSTLADDTDLTTKGLKALEEQNIKLQKKVKSLQNLMNDAANVSPSVNDFSALKEAQRKAESLLLEDSNQSNLSSGTAIKRCSRSDLNDSGPLKIGQIDPADEKSHGKSLSQITPVRFRTSSRTVQECTRTERTQITSTPIHSAAIYRIQHSSPNRNGKTNK</sequence>
<evidence type="ECO:0000256" key="10">
    <source>
        <dbReference type="ARBA" id="ARBA00023002"/>
    </source>
</evidence>
<dbReference type="EnsemblMetazoa" id="tetur13g02400.1">
    <property type="protein sequence ID" value="tetur13g02400.1"/>
    <property type="gene ID" value="tetur13g02400"/>
</dbReference>
<feature type="coiled-coil region" evidence="16">
    <location>
        <begin position="544"/>
        <end position="883"/>
    </location>
</feature>
<reference evidence="19" key="2">
    <citation type="submission" date="2015-06" db="UniProtKB">
        <authorList>
            <consortium name="EnsemblMetazoa"/>
        </authorList>
    </citation>
    <scope>IDENTIFICATION</scope>
</reference>
<evidence type="ECO:0000256" key="4">
    <source>
        <dbReference type="ARBA" id="ARBA00013246"/>
    </source>
</evidence>
<feature type="region of interest" description="Disordered" evidence="17">
    <location>
        <begin position="1395"/>
        <end position="1475"/>
    </location>
</feature>
<keyword evidence="9" id="KW-0223">Dioxygenase</keyword>
<evidence type="ECO:0000256" key="3">
    <source>
        <dbReference type="ARBA" id="ARBA00008037"/>
    </source>
</evidence>
<evidence type="ECO:0000256" key="7">
    <source>
        <dbReference type="ARBA" id="ARBA00022833"/>
    </source>
</evidence>
<keyword evidence="5" id="KW-0479">Metal-binding</keyword>
<dbReference type="GO" id="GO:0140680">
    <property type="term" value="F:histone H3K36me/H3K36me2 demethylase activity"/>
    <property type="evidence" value="ECO:0007669"/>
    <property type="project" value="UniProtKB-EC"/>
</dbReference>
<dbReference type="EMBL" id="CAEY01000173">
    <property type="status" value="NOT_ANNOTATED_CDS"/>
    <property type="molecule type" value="Genomic_DNA"/>
</dbReference>
<dbReference type="FunFam" id="2.60.120.650:FF:000005">
    <property type="entry name" value="lysine-specific demethylase 2A isoform X1"/>
    <property type="match status" value="1"/>
</dbReference>
<reference evidence="20" key="1">
    <citation type="submission" date="2011-08" db="EMBL/GenBank/DDBJ databases">
        <authorList>
            <person name="Rombauts S."/>
        </authorList>
    </citation>
    <scope>NUCLEOTIDE SEQUENCE</scope>
    <source>
        <strain evidence="20">London</strain>
    </source>
</reference>
<comment type="similarity">
    <text evidence="3">Belongs to the JHDM1 histone demethylase family.</text>
</comment>
<keyword evidence="8" id="KW-0156">Chromatin regulator</keyword>
<dbReference type="Gene3D" id="1.20.58.1360">
    <property type="match status" value="1"/>
</dbReference>
<evidence type="ECO:0000256" key="14">
    <source>
        <dbReference type="ARBA" id="ARBA00023242"/>
    </source>
</evidence>
<evidence type="ECO:0000256" key="9">
    <source>
        <dbReference type="ARBA" id="ARBA00022964"/>
    </source>
</evidence>
<dbReference type="GO" id="GO:0005634">
    <property type="term" value="C:nucleus"/>
    <property type="evidence" value="ECO:0007669"/>
    <property type="project" value="UniProtKB-SubCell"/>
</dbReference>
<evidence type="ECO:0000259" key="18">
    <source>
        <dbReference type="PROSITE" id="PS51184"/>
    </source>
</evidence>
<evidence type="ECO:0000256" key="6">
    <source>
        <dbReference type="ARBA" id="ARBA00022771"/>
    </source>
</evidence>
<name>T1KK51_TETUR</name>
<keyword evidence="16" id="KW-0175">Coiled coil</keyword>
<dbReference type="Gene3D" id="1.10.287.1490">
    <property type="match status" value="1"/>
</dbReference>
<proteinExistence type="inferred from homology"/>
<keyword evidence="12" id="KW-0805">Transcription regulation</keyword>
<dbReference type="Gene3D" id="1.20.5.340">
    <property type="match status" value="1"/>
</dbReference>
<keyword evidence="20" id="KW-1185">Reference proteome</keyword>
<evidence type="ECO:0000313" key="19">
    <source>
        <dbReference type="EnsemblMetazoa" id="tetur13g02400.1"/>
    </source>
</evidence>
<keyword evidence="11" id="KW-0408">Iron</keyword>
<keyword evidence="7" id="KW-0862">Zinc</keyword>
<evidence type="ECO:0000256" key="11">
    <source>
        <dbReference type="ARBA" id="ARBA00023004"/>
    </source>
</evidence>
<dbReference type="SUPFAM" id="SSF51197">
    <property type="entry name" value="Clavaminate synthase-like"/>
    <property type="match status" value="1"/>
</dbReference>
<organism evidence="19 20">
    <name type="scientific">Tetranychus urticae</name>
    <name type="common">Two-spotted spider mite</name>
    <dbReference type="NCBI Taxonomy" id="32264"/>
    <lineage>
        <taxon>Eukaryota</taxon>
        <taxon>Metazoa</taxon>
        <taxon>Ecdysozoa</taxon>
        <taxon>Arthropoda</taxon>
        <taxon>Chelicerata</taxon>
        <taxon>Arachnida</taxon>
        <taxon>Acari</taxon>
        <taxon>Acariformes</taxon>
        <taxon>Trombidiformes</taxon>
        <taxon>Prostigmata</taxon>
        <taxon>Eleutherengona</taxon>
        <taxon>Raphignathae</taxon>
        <taxon>Tetranychoidea</taxon>
        <taxon>Tetranychidae</taxon>
        <taxon>Tetranychus</taxon>
    </lineage>
</organism>
<dbReference type="PANTHER" id="PTHR23123">
    <property type="entry name" value="PHD/F-BOX CONTAINING PROTEIN"/>
    <property type="match status" value="1"/>
</dbReference>
<keyword evidence="10" id="KW-0560">Oxidoreductase</keyword>
<dbReference type="GO" id="GO:0008270">
    <property type="term" value="F:zinc ion binding"/>
    <property type="evidence" value="ECO:0007669"/>
    <property type="project" value="UniProtKB-KW"/>
</dbReference>
<comment type="subcellular location">
    <subcellularLocation>
        <location evidence="2">Nucleus</location>
    </subcellularLocation>
</comment>
<evidence type="ECO:0000256" key="16">
    <source>
        <dbReference type="SAM" id="Coils"/>
    </source>
</evidence>
<dbReference type="InterPro" id="IPR003347">
    <property type="entry name" value="JmjC_dom"/>
</dbReference>
<feature type="coiled-coil region" evidence="16">
    <location>
        <begin position="1329"/>
        <end position="1356"/>
    </location>
</feature>
<keyword evidence="14" id="KW-0539">Nucleus</keyword>
<evidence type="ECO:0000313" key="20">
    <source>
        <dbReference type="Proteomes" id="UP000015104"/>
    </source>
</evidence>
<dbReference type="STRING" id="32264.T1KK51"/>
<feature type="compositionally biased region" description="Polar residues" evidence="17">
    <location>
        <begin position="1463"/>
        <end position="1475"/>
    </location>
</feature>
<evidence type="ECO:0000256" key="17">
    <source>
        <dbReference type="SAM" id="MobiDB-lite"/>
    </source>
</evidence>
<feature type="compositionally biased region" description="Polar residues" evidence="17">
    <location>
        <begin position="1421"/>
        <end position="1454"/>
    </location>
</feature>
<evidence type="ECO:0000256" key="5">
    <source>
        <dbReference type="ARBA" id="ARBA00022723"/>
    </source>
</evidence>
<keyword evidence="13" id="KW-0804">Transcription</keyword>
<accession>T1KK51</accession>
<evidence type="ECO:0000256" key="13">
    <source>
        <dbReference type="ARBA" id="ARBA00023163"/>
    </source>
</evidence>
<comment type="cofactor">
    <cofactor evidence="1">
        <name>Fe(2+)</name>
        <dbReference type="ChEBI" id="CHEBI:29033"/>
    </cofactor>
</comment>
<dbReference type="EC" id="1.14.11.27" evidence="4"/>
<dbReference type="CDD" id="cd21743">
    <property type="entry name" value="CTD_KDM2A_2B-like"/>
    <property type="match status" value="1"/>
</dbReference>
<dbReference type="PROSITE" id="PS51184">
    <property type="entry name" value="JMJC"/>
    <property type="match status" value="1"/>
</dbReference>